<dbReference type="CDD" id="cd00118">
    <property type="entry name" value="LysM"/>
    <property type="match status" value="1"/>
</dbReference>
<dbReference type="EMBL" id="PJRP01000008">
    <property type="protein sequence ID" value="PLP99278.1"/>
    <property type="molecule type" value="Genomic_DNA"/>
</dbReference>
<dbReference type="InterPro" id="IPR013783">
    <property type="entry name" value="Ig-like_fold"/>
</dbReference>
<dbReference type="InterPro" id="IPR018392">
    <property type="entry name" value="LysM"/>
</dbReference>
<evidence type="ECO:0000313" key="4">
    <source>
        <dbReference type="EMBL" id="PLP99278.1"/>
    </source>
</evidence>
<dbReference type="Gene3D" id="2.60.40.10">
    <property type="entry name" value="Immunoglobulins"/>
    <property type="match status" value="1"/>
</dbReference>
<dbReference type="PANTHER" id="PTHR38731">
    <property type="entry name" value="LIPL45-RELATED LIPOPROTEIN-RELATED"/>
    <property type="match status" value="1"/>
</dbReference>
<feature type="domain" description="LysM" evidence="2">
    <location>
        <begin position="40"/>
        <end position="86"/>
    </location>
</feature>
<proteinExistence type="predicted"/>
<evidence type="ECO:0000259" key="3">
    <source>
        <dbReference type="Pfam" id="PF04773"/>
    </source>
</evidence>
<dbReference type="InterPro" id="IPR006860">
    <property type="entry name" value="FecR"/>
</dbReference>
<dbReference type="Gene3D" id="3.10.350.10">
    <property type="entry name" value="LysM domain"/>
    <property type="match status" value="1"/>
</dbReference>
<dbReference type="InterPro" id="IPR036779">
    <property type="entry name" value="LysM_dom_sf"/>
</dbReference>
<gene>
    <name evidence="4" type="ORF">CYJ10_18520</name>
</gene>
<keyword evidence="1" id="KW-0732">Signal</keyword>
<comment type="caution">
    <text evidence="4">The sequence shown here is derived from an EMBL/GenBank/DDBJ whole genome shotgun (WGS) entry which is preliminary data.</text>
</comment>
<feature type="chain" id="PRO_5014756106" evidence="1">
    <location>
        <begin position="29"/>
        <end position="552"/>
    </location>
</feature>
<dbReference type="Proteomes" id="UP000234341">
    <property type="component" value="Unassembled WGS sequence"/>
</dbReference>
<name>A0A2N5CAM0_9BURK</name>
<accession>A0A2N5CAM0</accession>
<keyword evidence="4" id="KW-0418">Kinase</keyword>
<dbReference type="InterPro" id="IPR016930">
    <property type="entry name" value="UCP029644"/>
</dbReference>
<protein>
    <submittedName>
        <fullName evidence="4">Histidine kinase</fullName>
    </submittedName>
</protein>
<reference evidence="4 5" key="1">
    <citation type="submission" date="2017-12" db="EMBL/GenBank/DDBJ databases">
        <title>Genome sequence of the active heterotrophic nitrifier-denitrifier, Cupriavidus pauculus UM1.</title>
        <authorList>
            <person name="Putonti C."/>
            <person name="Castignetti D."/>
        </authorList>
    </citation>
    <scope>NUCLEOTIDE SEQUENCE [LARGE SCALE GENOMIC DNA]</scope>
    <source>
        <strain evidence="4 5">UM1</strain>
    </source>
</reference>
<dbReference type="Pfam" id="PF04773">
    <property type="entry name" value="FecR"/>
    <property type="match status" value="1"/>
</dbReference>
<dbReference type="PIRSF" id="PIRSF029644">
    <property type="entry name" value="UCP029644"/>
    <property type="match status" value="1"/>
</dbReference>
<dbReference type="GO" id="GO:0016301">
    <property type="term" value="F:kinase activity"/>
    <property type="evidence" value="ECO:0007669"/>
    <property type="project" value="UniProtKB-KW"/>
</dbReference>
<dbReference type="Gene3D" id="2.60.120.1440">
    <property type="match status" value="1"/>
</dbReference>
<evidence type="ECO:0000313" key="5">
    <source>
        <dbReference type="Proteomes" id="UP000234341"/>
    </source>
</evidence>
<dbReference type="RefSeq" id="WP_101682929.1">
    <property type="nucleotide sequence ID" value="NZ_PJRP01000008.1"/>
</dbReference>
<organism evidence="4 5">
    <name type="scientific">Cupriavidus pauculus</name>
    <dbReference type="NCBI Taxonomy" id="82633"/>
    <lineage>
        <taxon>Bacteria</taxon>
        <taxon>Pseudomonadati</taxon>
        <taxon>Pseudomonadota</taxon>
        <taxon>Betaproteobacteria</taxon>
        <taxon>Burkholderiales</taxon>
        <taxon>Burkholderiaceae</taxon>
        <taxon>Cupriavidus</taxon>
    </lineage>
</organism>
<feature type="signal peptide" evidence="1">
    <location>
        <begin position="1"/>
        <end position="28"/>
    </location>
</feature>
<evidence type="ECO:0000256" key="1">
    <source>
        <dbReference type="SAM" id="SignalP"/>
    </source>
</evidence>
<sequence length="552" mass="58000">MRRRRWLGRAALCGGMACLILPGSTSWAGPAGSQGGDFIYEVEPGDTLIGLAARYMQSPDDWRLLQTRNRVADPYRLVPGSHIRMPLSRIPVAPATARVVFARGQVRADGRPVQVGQALAESSHVDTGADGAVTLELPDGTRVALPADTSMAVRRMRSFARSGLTDTVIGIDRGAADSRVAPKGGGVGRYEIRTPVMVTGVRGTRYRVAVDHAGSRSEVVEGRVGVGARTTTQDVAAGFGVGVSAQGQLGKPVALLPAPEVAPVAQPVMSRSLGVQWRAVPGAARYRVGVARDAALTEWVSAAEMAEPAATLDDLPDGTLYVVVNALAADGMTGQSGVLPISVRRHPAAPFSLAPRPDGVAYGGDAQFLWASVPDATEYELAVAADAGFTRQADVRRQTGVESHVTLPAGQWWWRLRSLDARGQPGPWGDAQRLRVEPAPPLPAARDSGAELLVRWPADAAASAGYVVQVASDDGFAQGLRTLPAARNELALLRPDAGTYYVRVARAEGTDTPPAAAFSTPQRIVLPAVLRDMRGGVVVLGGADRGVETGVR</sequence>
<keyword evidence="4" id="KW-0808">Transferase</keyword>
<dbReference type="OrthoDB" id="9813091at2"/>
<dbReference type="Pfam" id="PF01476">
    <property type="entry name" value="LysM"/>
    <property type="match status" value="1"/>
</dbReference>
<feature type="domain" description="FecR protein" evidence="3">
    <location>
        <begin position="125"/>
        <end position="224"/>
    </location>
</feature>
<dbReference type="AlphaFoldDB" id="A0A2N5CAM0"/>
<evidence type="ECO:0000259" key="2">
    <source>
        <dbReference type="Pfam" id="PF01476"/>
    </source>
</evidence>